<evidence type="ECO:0000313" key="2">
    <source>
        <dbReference type="Proteomes" id="UP000186455"/>
    </source>
</evidence>
<proteinExistence type="predicted"/>
<keyword evidence="2" id="KW-1185">Reference proteome</keyword>
<reference evidence="1 2" key="1">
    <citation type="submission" date="2015-06" db="EMBL/GenBank/DDBJ databases">
        <title>Cloning and characterization of the uncialamcin biosynthetic gene cluster.</title>
        <authorList>
            <person name="Yan X."/>
            <person name="Huang T."/>
            <person name="Ge H."/>
            <person name="Shen B."/>
        </authorList>
    </citation>
    <scope>NUCLEOTIDE SEQUENCE [LARGE SCALE GENOMIC DNA]</scope>
    <source>
        <strain evidence="1 2">DCA2648</strain>
    </source>
</reference>
<sequence length="172" mass="17707">MVVGNTHGRTRVRAVGDPAQAVELAVRLVAEGVDRIELCGSFGAVWHARVARAVDGRAPVGAIYYGFESLTPIAAYKARFEAGEVLSDAFLVVHEGADPVADRVVHAKPGGGRVTLVAVPDEETAARVAAELGPALQLIEFYGVGGPDAAERVIEAVSPAGVPVGVMAFAGP</sequence>
<dbReference type="InterPro" id="IPR045441">
    <property type="entry name" value="DUF6506"/>
</dbReference>
<evidence type="ECO:0000313" key="1">
    <source>
        <dbReference type="EMBL" id="OKH90746.1"/>
    </source>
</evidence>
<protein>
    <submittedName>
        <fullName evidence="1">Uncharacterized protein</fullName>
    </submittedName>
</protein>
<organism evidence="1 2">
    <name type="scientific">Streptomyces uncialis</name>
    <dbReference type="NCBI Taxonomy" id="1048205"/>
    <lineage>
        <taxon>Bacteria</taxon>
        <taxon>Bacillati</taxon>
        <taxon>Actinomycetota</taxon>
        <taxon>Actinomycetes</taxon>
        <taxon>Kitasatosporales</taxon>
        <taxon>Streptomycetaceae</taxon>
        <taxon>Streptomyces</taxon>
    </lineage>
</organism>
<comment type="caution">
    <text evidence="1">The sequence shown here is derived from an EMBL/GenBank/DDBJ whole genome shotgun (WGS) entry which is preliminary data.</text>
</comment>
<gene>
    <name evidence="1" type="ORF">AB852_33565</name>
</gene>
<dbReference type="STRING" id="1048205.AB852_33565"/>
<dbReference type="Proteomes" id="UP000186455">
    <property type="component" value="Unassembled WGS sequence"/>
</dbReference>
<dbReference type="AlphaFoldDB" id="A0A1Q4UZ07"/>
<dbReference type="Pfam" id="PF20116">
    <property type="entry name" value="DUF6506"/>
    <property type="match status" value="2"/>
</dbReference>
<dbReference type="EMBL" id="LFBV01000011">
    <property type="protein sequence ID" value="OKH90746.1"/>
    <property type="molecule type" value="Genomic_DNA"/>
</dbReference>
<accession>A0A1Q4UZ07</accession>
<name>A0A1Q4UZ07_9ACTN</name>